<keyword evidence="2" id="KW-1185">Reference proteome</keyword>
<accession>A0A0C2W5D4</accession>
<sequence length="49" mass="5972">MEQARTKTIVFPMDQRAIKWKEIVRQNEKRCLFTTFRCVNCLYFDQVDA</sequence>
<evidence type="ECO:0000313" key="1">
    <source>
        <dbReference type="EMBL" id="KIL51796.1"/>
    </source>
</evidence>
<dbReference type="AlphaFoldDB" id="A0A0C2W5D4"/>
<protein>
    <submittedName>
        <fullName evidence="1">Uncharacterized protein</fullName>
    </submittedName>
</protein>
<organism evidence="1 2">
    <name type="scientific">Jeotgalibacillus soli</name>
    <dbReference type="NCBI Taxonomy" id="889306"/>
    <lineage>
        <taxon>Bacteria</taxon>
        <taxon>Bacillati</taxon>
        <taxon>Bacillota</taxon>
        <taxon>Bacilli</taxon>
        <taxon>Bacillales</taxon>
        <taxon>Caryophanaceae</taxon>
        <taxon>Jeotgalibacillus</taxon>
    </lineage>
</organism>
<reference evidence="1 2" key="1">
    <citation type="submission" date="2015-01" db="EMBL/GenBank/DDBJ databases">
        <title>Genome sequencing of Jeotgalibacillus soli.</title>
        <authorList>
            <person name="Goh K.M."/>
            <person name="Chan K.-G."/>
            <person name="Yaakop A.S."/>
            <person name="Ee R."/>
            <person name="Gan H.M."/>
            <person name="Chan C.S."/>
        </authorList>
    </citation>
    <scope>NUCLEOTIDE SEQUENCE [LARGE SCALE GENOMIC DNA]</scope>
    <source>
        <strain evidence="1 2">P9</strain>
    </source>
</reference>
<name>A0A0C2W5D4_9BACL</name>
<comment type="caution">
    <text evidence="1">The sequence shown here is derived from an EMBL/GenBank/DDBJ whole genome shotgun (WGS) entry which is preliminary data.</text>
</comment>
<dbReference type="EMBL" id="JXRP01000006">
    <property type="protein sequence ID" value="KIL51796.1"/>
    <property type="molecule type" value="Genomic_DNA"/>
</dbReference>
<dbReference type="STRING" id="889306.KP78_01660"/>
<gene>
    <name evidence="1" type="ORF">KP78_01660</name>
</gene>
<proteinExistence type="predicted"/>
<dbReference type="PATRIC" id="fig|889306.3.peg.168"/>
<dbReference type="Proteomes" id="UP000031938">
    <property type="component" value="Unassembled WGS sequence"/>
</dbReference>
<evidence type="ECO:0000313" key="2">
    <source>
        <dbReference type="Proteomes" id="UP000031938"/>
    </source>
</evidence>